<comment type="caution">
    <text evidence="7">The sequence shown here is derived from an EMBL/GenBank/DDBJ whole genome shotgun (WGS) entry which is preliminary data.</text>
</comment>
<feature type="domain" description="IclR-ED" evidence="6">
    <location>
        <begin position="110"/>
        <end position="294"/>
    </location>
</feature>
<evidence type="ECO:0000313" key="8">
    <source>
        <dbReference type="Proteomes" id="UP001629246"/>
    </source>
</evidence>
<keyword evidence="8" id="KW-1185">Reference proteome</keyword>
<dbReference type="EMBL" id="JAQQFM010000003">
    <property type="protein sequence ID" value="MFL9924316.1"/>
    <property type="molecule type" value="Genomic_DNA"/>
</dbReference>
<evidence type="ECO:0000256" key="3">
    <source>
        <dbReference type="ARBA" id="ARBA00023163"/>
    </source>
</evidence>
<dbReference type="Proteomes" id="UP001629246">
    <property type="component" value="Unassembled WGS sequence"/>
</dbReference>
<keyword evidence="1" id="KW-0805">Transcription regulation</keyword>
<dbReference type="PANTHER" id="PTHR30136">
    <property type="entry name" value="HELIX-TURN-HELIX TRANSCRIPTIONAL REGULATOR, ICLR FAMILY"/>
    <property type="match status" value="1"/>
</dbReference>
<accession>A0ABW9A793</accession>
<dbReference type="Gene3D" id="1.10.10.10">
    <property type="entry name" value="Winged helix-like DNA-binding domain superfamily/Winged helix DNA-binding domain"/>
    <property type="match status" value="1"/>
</dbReference>
<dbReference type="PROSITE" id="PS51077">
    <property type="entry name" value="HTH_ICLR"/>
    <property type="match status" value="1"/>
</dbReference>
<dbReference type="InterPro" id="IPR014757">
    <property type="entry name" value="Tscrpt_reg_IclR_C"/>
</dbReference>
<dbReference type="InterPro" id="IPR036390">
    <property type="entry name" value="WH_DNA-bd_sf"/>
</dbReference>
<proteinExistence type="predicted"/>
<evidence type="ECO:0000256" key="4">
    <source>
        <dbReference type="SAM" id="MobiDB-lite"/>
    </source>
</evidence>
<dbReference type="InterPro" id="IPR029016">
    <property type="entry name" value="GAF-like_dom_sf"/>
</dbReference>
<protein>
    <submittedName>
        <fullName evidence="7">Helix-turn-helix domain-containing protein</fullName>
    </submittedName>
</protein>
<feature type="region of interest" description="Disordered" evidence="4">
    <location>
        <begin position="27"/>
        <end position="46"/>
    </location>
</feature>
<dbReference type="InterPro" id="IPR005471">
    <property type="entry name" value="Tscrpt_reg_IclR_N"/>
</dbReference>
<dbReference type="PROSITE" id="PS51078">
    <property type="entry name" value="ICLR_ED"/>
    <property type="match status" value="1"/>
</dbReference>
<name>A0ABW9A793_9BURK</name>
<feature type="region of interest" description="Disordered" evidence="4">
    <location>
        <begin position="1"/>
        <end position="20"/>
    </location>
</feature>
<dbReference type="RefSeq" id="WP_408156820.1">
    <property type="nucleotide sequence ID" value="NZ_JAQQFM010000003.1"/>
</dbReference>
<evidence type="ECO:0000256" key="1">
    <source>
        <dbReference type="ARBA" id="ARBA00023015"/>
    </source>
</evidence>
<dbReference type="SMART" id="SM00346">
    <property type="entry name" value="HTH_ICLR"/>
    <property type="match status" value="1"/>
</dbReference>
<sequence length="298" mass="33226">MRSFRSRMNTAPRKPARRARDVRIVLRAPNPPDFPSPERHESRTQPIKPVERGFAVLDAFLGEADWLANQDIATRTSLPKATVSRLSQTLTQLGYLTYCERRRKYRLAVSVLSLGYAANVDTDVMQQARPLMQKMADDNGVFVALAGRDGLDMILFENCHSASNPATVGLGVGEHMPMAASPVGWALLSCLHQNERSYLLDHMRPYHKRDEWMAVRQKITEAEAQIADKSFCVSTGDWGPDITVVAAPLKLQDRMPMVLLCAGLAKTLSKARIEQTAGPQMLALTQQLQEMEARRAQG</sequence>
<dbReference type="SUPFAM" id="SSF55781">
    <property type="entry name" value="GAF domain-like"/>
    <property type="match status" value="1"/>
</dbReference>
<feature type="domain" description="HTH iclR-type" evidence="5">
    <location>
        <begin position="47"/>
        <end position="109"/>
    </location>
</feature>
<dbReference type="InterPro" id="IPR050707">
    <property type="entry name" value="HTH_MetabolicPath_Reg"/>
</dbReference>
<dbReference type="InterPro" id="IPR036388">
    <property type="entry name" value="WH-like_DNA-bd_sf"/>
</dbReference>
<dbReference type="SUPFAM" id="SSF46785">
    <property type="entry name" value="Winged helix' DNA-binding domain"/>
    <property type="match status" value="1"/>
</dbReference>
<evidence type="ECO:0000256" key="2">
    <source>
        <dbReference type="ARBA" id="ARBA00023125"/>
    </source>
</evidence>
<evidence type="ECO:0000259" key="5">
    <source>
        <dbReference type="PROSITE" id="PS51077"/>
    </source>
</evidence>
<gene>
    <name evidence="7" type="ORF">PQR62_08575</name>
</gene>
<evidence type="ECO:0000259" key="6">
    <source>
        <dbReference type="PROSITE" id="PS51078"/>
    </source>
</evidence>
<keyword evidence="2" id="KW-0238">DNA-binding</keyword>
<dbReference type="Pfam" id="PF09339">
    <property type="entry name" value="HTH_IclR"/>
    <property type="match status" value="1"/>
</dbReference>
<keyword evidence="3" id="KW-0804">Transcription</keyword>
<reference evidence="7 8" key="1">
    <citation type="journal article" date="2024" name="Chem. Sci.">
        <title>Discovery of megapolipeptins by genome mining of a Burkholderiales bacteria collection.</title>
        <authorList>
            <person name="Paulo B.S."/>
            <person name="Recchia M.J.J."/>
            <person name="Lee S."/>
            <person name="Fergusson C.H."/>
            <person name="Romanowski S.B."/>
            <person name="Hernandez A."/>
            <person name="Krull N."/>
            <person name="Liu D.Y."/>
            <person name="Cavanagh H."/>
            <person name="Bos A."/>
            <person name="Gray C.A."/>
            <person name="Murphy B.T."/>
            <person name="Linington R.G."/>
            <person name="Eustaquio A.S."/>
        </authorList>
    </citation>
    <scope>NUCLEOTIDE SEQUENCE [LARGE SCALE GENOMIC DNA]</scope>
    <source>
        <strain evidence="7 8">RL21-008-BIB-A</strain>
    </source>
</reference>
<dbReference type="Gene3D" id="3.30.450.40">
    <property type="match status" value="1"/>
</dbReference>
<dbReference type="Pfam" id="PF01614">
    <property type="entry name" value="IclR_C"/>
    <property type="match status" value="1"/>
</dbReference>
<organism evidence="7 8">
    <name type="scientific">Herbaspirillum lusitanum</name>
    <dbReference type="NCBI Taxonomy" id="213312"/>
    <lineage>
        <taxon>Bacteria</taxon>
        <taxon>Pseudomonadati</taxon>
        <taxon>Pseudomonadota</taxon>
        <taxon>Betaproteobacteria</taxon>
        <taxon>Burkholderiales</taxon>
        <taxon>Oxalobacteraceae</taxon>
        <taxon>Herbaspirillum</taxon>
    </lineage>
</organism>
<evidence type="ECO:0000313" key="7">
    <source>
        <dbReference type="EMBL" id="MFL9924316.1"/>
    </source>
</evidence>
<dbReference type="PANTHER" id="PTHR30136:SF33">
    <property type="entry name" value="TRANSCRIPTIONAL REGULATORY PROTEIN"/>
    <property type="match status" value="1"/>
</dbReference>